<evidence type="ECO:0000313" key="5">
    <source>
        <dbReference type="Proteomes" id="UP000326950"/>
    </source>
</evidence>
<name>A0A5N6UT19_ASPTM</name>
<dbReference type="EMBL" id="ML738639">
    <property type="protein sequence ID" value="KAE8161640.1"/>
    <property type="molecule type" value="Genomic_DNA"/>
</dbReference>
<feature type="chain" id="PRO_5025069000" description="Erythromycin biosynthesis protein CIII-like C-terminal domain-containing protein" evidence="2">
    <location>
        <begin position="18"/>
        <end position="499"/>
    </location>
</feature>
<sequence length="499" mass="55105">MAPSAILFLTLSELGQATVSLAVAHEFLIRSYDVHIGSFAPLETAVSTLNIRAASLSSVTNRATFHPLTGPPMAEVIRYSNISKDSFAVHKVGFRAALSTYKHILPILATSWDGPQYMAIYQDCSTLIRTLQPAIVVLDPLFLQAVDACRMLEQRYVVLSPNTFKELTVQPRLASLWKYPIMGSGYPYPLPWYLILPNVYLALRMPLILMSDPRARELMAYRTAQGLPRATSAQIIQQLNKDKIVFLIPTRRETEIPCYFPGNFTLCGPILRPCSPIAEEDPELAAWLGRRPTVLVNLGSHVMYTIDVLQELMEGFRMLLDKRPDVQILWKIKPSSGAKLDDTTLPNNLRTAIAEGQVRVEPWLAVEPIGILTSGHVECMVHHGGSNSYHEAIRAGVPQVILPVWLDTYDFALRAEWLGIGIWASRKTAPGVNGPELGQALIRVLASSQSESIRHQAQAIATNLGPKDGRVIACEKIISLLTEPCSTKCTGEGKSASVY</sequence>
<dbReference type="Pfam" id="PF06722">
    <property type="entry name" value="EryCIII-like_C"/>
    <property type="match status" value="1"/>
</dbReference>
<evidence type="ECO:0000256" key="2">
    <source>
        <dbReference type="SAM" id="SignalP"/>
    </source>
</evidence>
<dbReference type="Gene3D" id="3.40.50.2000">
    <property type="entry name" value="Glycogen Phosphorylase B"/>
    <property type="match status" value="1"/>
</dbReference>
<feature type="signal peptide" evidence="2">
    <location>
        <begin position="1"/>
        <end position="17"/>
    </location>
</feature>
<dbReference type="PANTHER" id="PTHR48050:SF13">
    <property type="entry name" value="STEROL 3-BETA-GLUCOSYLTRANSFERASE UGT80A2"/>
    <property type="match status" value="1"/>
</dbReference>
<keyword evidence="2" id="KW-0732">Signal</keyword>
<keyword evidence="5" id="KW-1185">Reference proteome</keyword>
<accession>A0A5N6UT19</accession>
<dbReference type="PANTHER" id="PTHR48050">
    <property type="entry name" value="STEROL 3-BETA-GLUCOSYLTRANSFERASE"/>
    <property type="match status" value="1"/>
</dbReference>
<dbReference type="CDD" id="cd03784">
    <property type="entry name" value="GT1_Gtf-like"/>
    <property type="match status" value="1"/>
</dbReference>
<evidence type="ECO:0000256" key="1">
    <source>
        <dbReference type="ARBA" id="ARBA00022679"/>
    </source>
</evidence>
<organism evidence="4 5">
    <name type="scientific">Aspergillus tamarii</name>
    <dbReference type="NCBI Taxonomy" id="41984"/>
    <lineage>
        <taxon>Eukaryota</taxon>
        <taxon>Fungi</taxon>
        <taxon>Dikarya</taxon>
        <taxon>Ascomycota</taxon>
        <taxon>Pezizomycotina</taxon>
        <taxon>Eurotiomycetes</taxon>
        <taxon>Eurotiomycetidae</taxon>
        <taxon>Eurotiales</taxon>
        <taxon>Aspergillaceae</taxon>
        <taxon>Aspergillus</taxon>
        <taxon>Aspergillus subgen. Circumdati</taxon>
    </lineage>
</organism>
<dbReference type="InterPro" id="IPR002213">
    <property type="entry name" value="UDP_glucos_trans"/>
</dbReference>
<feature type="domain" description="Erythromycin biosynthesis protein CIII-like C-terminal" evidence="3">
    <location>
        <begin position="368"/>
        <end position="446"/>
    </location>
</feature>
<dbReference type="AlphaFoldDB" id="A0A5N6UT19"/>
<protein>
    <recommendedName>
        <fullName evidence="3">Erythromycin biosynthesis protein CIII-like C-terminal domain-containing protein</fullName>
    </recommendedName>
</protein>
<reference evidence="4 5" key="1">
    <citation type="submission" date="2019-04" db="EMBL/GenBank/DDBJ databases">
        <title>Friends and foes A comparative genomics study of 23 Aspergillus species from section Flavi.</title>
        <authorList>
            <consortium name="DOE Joint Genome Institute"/>
            <person name="Kjaerbolling I."/>
            <person name="Vesth T."/>
            <person name="Frisvad J.C."/>
            <person name="Nybo J.L."/>
            <person name="Theobald S."/>
            <person name="Kildgaard S."/>
            <person name="Isbrandt T."/>
            <person name="Kuo A."/>
            <person name="Sato A."/>
            <person name="Lyhne E.K."/>
            <person name="Kogle M.E."/>
            <person name="Wiebenga A."/>
            <person name="Kun R.S."/>
            <person name="Lubbers R.J."/>
            <person name="Makela M.R."/>
            <person name="Barry K."/>
            <person name="Chovatia M."/>
            <person name="Clum A."/>
            <person name="Daum C."/>
            <person name="Haridas S."/>
            <person name="He G."/>
            <person name="LaButti K."/>
            <person name="Lipzen A."/>
            <person name="Mondo S."/>
            <person name="Riley R."/>
            <person name="Salamov A."/>
            <person name="Simmons B.A."/>
            <person name="Magnuson J.K."/>
            <person name="Henrissat B."/>
            <person name="Mortensen U.H."/>
            <person name="Larsen T.O."/>
            <person name="Devries R.P."/>
            <person name="Grigoriev I.V."/>
            <person name="Machida M."/>
            <person name="Baker S.E."/>
            <person name="Andersen M.R."/>
        </authorList>
    </citation>
    <scope>NUCLEOTIDE SEQUENCE [LARGE SCALE GENOMIC DNA]</scope>
    <source>
        <strain evidence="4 5">CBS 117626</strain>
    </source>
</reference>
<dbReference type="OrthoDB" id="5835829at2759"/>
<dbReference type="InterPro" id="IPR010610">
    <property type="entry name" value="EryCIII-like_C"/>
</dbReference>
<dbReference type="InterPro" id="IPR050426">
    <property type="entry name" value="Glycosyltransferase_28"/>
</dbReference>
<dbReference type="GO" id="GO:0016758">
    <property type="term" value="F:hexosyltransferase activity"/>
    <property type="evidence" value="ECO:0007669"/>
    <property type="project" value="UniProtKB-ARBA"/>
</dbReference>
<dbReference type="SUPFAM" id="SSF53756">
    <property type="entry name" value="UDP-Glycosyltransferase/glycogen phosphorylase"/>
    <property type="match status" value="1"/>
</dbReference>
<evidence type="ECO:0000313" key="4">
    <source>
        <dbReference type="EMBL" id="KAE8161640.1"/>
    </source>
</evidence>
<evidence type="ECO:0000259" key="3">
    <source>
        <dbReference type="Pfam" id="PF06722"/>
    </source>
</evidence>
<proteinExistence type="predicted"/>
<dbReference type="GO" id="GO:0008194">
    <property type="term" value="F:UDP-glycosyltransferase activity"/>
    <property type="evidence" value="ECO:0007669"/>
    <property type="project" value="InterPro"/>
</dbReference>
<keyword evidence="1" id="KW-0808">Transferase</keyword>
<dbReference type="Proteomes" id="UP000326950">
    <property type="component" value="Unassembled WGS sequence"/>
</dbReference>
<gene>
    <name evidence="4" type="ORF">BDV40DRAFT_289132</name>
</gene>